<dbReference type="Gene3D" id="2.30.30.290">
    <property type="entry name" value="YopX-like domains"/>
    <property type="match status" value="1"/>
</dbReference>
<dbReference type="SUPFAM" id="SSF159006">
    <property type="entry name" value="YopX-like"/>
    <property type="match status" value="1"/>
</dbReference>
<organism evidence="2 3">
    <name type="scientific">Ureibacillus galli</name>
    <dbReference type="NCBI Taxonomy" id="2762222"/>
    <lineage>
        <taxon>Bacteria</taxon>
        <taxon>Bacillati</taxon>
        <taxon>Bacillota</taxon>
        <taxon>Bacilli</taxon>
        <taxon>Bacillales</taxon>
        <taxon>Caryophanaceae</taxon>
        <taxon>Ureibacillus</taxon>
    </lineage>
</organism>
<gene>
    <name evidence="2" type="ORF">H9636_16105</name>
</gene>
<evidence type="ECO:0000313" key="2">
    <source>
        <dbReference type="EMBL" id="MBD8028172.1"/>
    </source>
</evidence>
<evidence type="ECO:0000259" key="1">
    <source>
        <dbReference type="Pfam" id="PF09643"/>
    </source>
</evidence>
<dbReference type="InterPro" id="IPR010024">
    <property type="entry name" value="CHP16711"/>
</dbReference>
<accession>A0ABR8XG01</accession>
<dbReference type="RefSeq" id="WP_191708582.1">
    <property type="nucleotide sequence ID" value="NZ_JACSQA010000032.1"/>
</dbReference>
<dbReference type="InterPro" id="IPR023385">
    <property type="entry name" value="YopX-like_C"/>
</dbReference>
<evidence type="ECO:0000313" key="3">
    <source>
        <dbReference type="Proteomes" id="UP000640930"/>
    </source>
</evidence>
<feature type="domain" description="YopX protein" evidence="1">
    <location>
        <begin position="5"/>
        <end position="136"/>
    </location>
</feature>
<name>A0ABR8XG01_9BACL</name>
<keyword evidence="3" id="KW-1185">Reference proteome</keyword>
<dbReference type="Proteomes" id="UP000640930">
    <property type="component" value="Unassembled WGS sequence"/>
</dbReference>
<reference evidence="2 3" key="1">
    <citation type="submission" date="2020-08" db="EMBL/GenBank/DDBJ databases">
        <title>A Genomic Blueprint of the Chicken Gut Microbiome.</title>
        <authorList>
            <person name="Gilroy R."/>
            <person name="Ravi A."/>
            <person name="Getino M."/>
            <person name="Pursley I."/>
            <person name="Horton D.L."/>
            <person name="Alikhan N.-F."/>
            <person name="Baker D."/>
            <person name="Gharbi K."/>
            <person name="Hall N."/>
            <person name="Watson M."/>
            <person name="Adriaenssens E.M."/>
            <person name="Foster-Nyarko E."/>
            <person name="Jarju S."/>
            <person name="Secka A."/>
            <person name="Antonio M."/>
            <person name="Oren A."/>
            <person name="Chaudhuri R."/>
            <person name="La Ragione R.M."/>
            <person name="Hildebrand F."/>
            <person name="Pallen M.J."/>
        </authorList>
    </citation>
    <scope>NUCLEOTIDE SEQUENCE [LARGE SCALE GENOMIC DNA]</scope>
    <source>
        <strain evidence="2 3">Re31</strain>
    </source>
</reference>
<protein>
    <recommendedName>
        <fullName evidence="1">YopX protein domain-containing protein</fullName>
    </recommendedName>
</protein>
<dbReference type="NCBIfam" id="TIGR01671">
    <property type="entry name" value="phage_TIGR01671"/>
    <property type="match status" value="1"/>
</dbReference>
<dbReference type="InterPro" id="IPR019096">
    <property type="entry name" value="YopX_protein"/>
</dbReference>
<sequence>MRQPKFRGFSPETNEWVYGYGWHETDYTDDFLRSINQSRQDAVLFTKTFPITCDIESMGEYTGLKDRNGKEIYEGDILLFNNSINDRKWKCVVEYREGSFVCVYQNDKVYNHFDSWNVPKVTWEVIGNIYEHPHLLGGDS</sequence>
<comment type="caution">
    <text evidence="2">The sequence shown here is derived from an EMBL/GenBank/DDBJ whole genome shotgun (WGS) entry which is preliminary data.</text>
</comment>
<dbReference type="Pfam" id="PF09643">
    <property type="entry name" value="YopX"/>
    <property type="match status" value="1"/>
</dbReference>
<dbReference type="EMBL" id="JACSQA010000032">
    <property type="protein sequence ID" value="MBD8028172.1"/>
    <property type="molecule type" value="Genomic_DNA"/>
</dbReference>
<proteinExistence type="predicted"/>